<dbReference type="Gene3D" id="3.40.50.1820">
    <property type="entry name" value="alpha/beta hydrolase"/>
    <property type="match status" value="1"/>
</dbReference>
<evidence type="ECO:0000256" key="1">
    <source>
        <dbReference type="SAM" id="SignalP"/>
    </source>
</evidence>
<comment type="caution">
    <text evidence="2">The sequence shown here is derived from an EMBL/GenBank/DDBJ whole genome shotgun (WGS) entry which is preliminary data.</text>
</comment>
<dbReference type="Proteomes" id="UP000632454">
    <property type="component" value="Unassembled WGS sequence"/>
</dbReference>
<protein>
    <recommendedName>
        <fullName evidence="4">Trehalose O-mycolyltransferase</fullName>
    </recommendedName>
</protein>
<dbReference type="PANTHER" id="PTHR48098:SF1">
    <property type="entry name" value="DIACYLGLYCEROL ACYLTRANSFERASE_MYCOLYLTRANSFERASE AG85A"/>
    <property type="match status" value="1"/>
</dbReference>
<dbReference type="Pfam" id="PF00756">
    <property type="entry name" value="Esterase"/>
    <property type="match status" value="1"/>
</dbReference>
<organism evidence="2 3">
    <name type="scientific">Williamsia phyllosphaerae</name>
    <dbReference type="NCBI Taxonomy" id="885042"/>
    <lineage>
        <taxon>Bacteria</taxon>
        <taxon>Bacillati</taxon>
        <taxon>Actinomycetota</taxon>
        <taxon>Actinomycetes</taxon>
        <taxon>Mycobacteriales</taxon>
        <taxon>Nocardiaceae</taxon>
        <taxon>Williamsia</taxon>
    </lineage>
</organism>
<dbReference type="SUPFAM" id="SSF53474">
    <property type="entry name" value="alpha/beta-Hydrolases"/>
    <property type="match status" value="1"/>
</dbReference>
<dbReference type="RefSeq" id="WP_188487860.1">
    <property type="nucleotide sequence ID" value="NZ_BMCS01000001.1"/>
</dbReference>
<keyword evidence="3" id="KW-1185">Reference proteome</keyword>
<keyword evidence="1" id="KW-0732">Signal</keyword>
<dbReference type="EMBL" id="BMCS01000001">
    <property type="protein sequence ID" value="GGF17749.1"/>
    <property type="molecule type" value="Genomic_DNA"/>
</dbReference>
<accession>A0ABQ1UHV9</accession>
<evidence type="ECO:0000313" key="3">
    <source>
        <dbReference type="Proteomes" id="UP000632454"/>
    </source>
</evidence>
<dbReference type="InterPro" id="IPR029058">
    <property type="entry name" value="AB_hydrolase_fold"/>
</dbReference>
<feature type="signal peptide" evidence="1">
    <location>
        <begin position="1"/>
        <end position="29"/>
    </location>
</feature>
<dbReference type="InterPro" id="IPR050583">
    <property type="entry name" value="Mycobacterial_A85_antigen"/>
</dbReference>
<gene>
    <name evidence="2" type="ORF">GCM10007298_12220</name>
</gene>
<dbReference type="PANTHER" id="PTHR48098">
    <property type="entry name" value="ENTEROCHELIN ESTERASE-RELATED"/>
    <property type="match status" value="1"/>
</dbReference>
<sequence>MSIHRLRTRLLAGVCAVVATTGLATVVTAGPAEARVATTQVYSPAMKRNIPVEILGAQRRGAPTLYLLDGLRAPNNDNGWLINTDVRRFFANKNVNVVMPFGGAGSFYTDWDRRDPVLGLNKWETFLTRELPNFMANRYNSSRTNNAIAGLSMSGTSALNLATRHPGMFRGVASYSGYPLTTEPGFAQGIQVAISQVGGNADNMWGVWPGGRWLENDPALRAAALRGKRVYISAGTGGSNIDPVTNPTKFAQVVPLEVASGIASRQYLGTLQMNGVRVVSRITNEGTHDWNFWQARLHESWFSTLGPSLGA</sequence>
<dbReference type="InterPro" id="IPR000801">
    <property type="entry name" value="Esterase-like"/>
</dbReference>
<evidence type="ECO:0000313" key="2">
    <source>
        <dbReference type="EMBL" id="GGF17749.1"/>
    </source>
</evidence>
<reference evidence="3" key="1">
    <citation type="journal article" date="2019" name="Int. J. Syst. Evol. Microbiol.">
        <title>The Global Catalogue of Microorganisms (GCM) 10K type strain sequencing project: providing services to taxonomists for standard genome sequencing and annotation.</title>
        <authorList>
            <consortium name="The Broad Institute Genomics Platform"/>
            <consortium name="The Broad Institute Genome Sequencing Center for Infectious Disease"/>
            <person name="Wu L."/>
            <person name="Ma J."/>
        </authorList>
    </citation>
    <scope>NUCLEOTIDE SEQUENCE [LARGE SCALE GENOMIC DNA]</scope>
    <source>
        <strain evidence="3">CCM 7855</strain>
    </source>
</reference>
<feature type="chain" id="PRO_5047006695" description="Trehalose O-mycolyltransferase" evidence="1">
    <location>
        <begin position="30"/>
        <end position="311"/>
    </location>
</feature>
<name>A0ABQ1UHV9_9NOCA</name>
<evidence type="ECO:0008006" key="4">
    <source>
        <dbReference type="Google" id="ProtNLM"/>
    </source>
</evidence>
<proteinExistence type="predicted"/>